<feature type="transmembrane region" description="Helical" evidence="1">
    <location>
        <begin position="6"/>
        <end position="23"/>
    </location>
</feature>
<sequence>MNGIVIIFFSLLVLSLILIFFTISTLPQLGDERKKLIKMKAQSYSFAVVIAVLVLEMGKKVYSAFWGSNTYEGISPFSFLLSICIIYLITLLFYKRKYGN</sequence>
<evidence type="ECO:0000313" key="3">
    <source>
        <dbReference type="Proteomes" id="UP000215137"/>
    </source>
</evidence>
<reference evidence="2 3" key="1">
    <citation type="submission" date="2017-08" db="EMBL/GenBank/DDBJ databases">
        <title>Complete Genome Sequence of Bacillus kochii Oregon-R-modENCODE STRAIN BDGP4, isolated from Drosophila melanogaster gut.</title>
        <authorList>
            <person name="Wan K.H."/>
            <person name="Yu C."/>
            <person name="Park S."/>
            <person name="Hammonds A.S."/>
            <person name="Booth B.W."/>
            <person name="Celniker S.E."/>
        </authorList>
    </citation>
    <scope>NUCLEOTIDE SEQUENCE [LARGE SCALE GENOMIC DNA]</scope>
    <source>
        <strain evidence="2 3">BDGP4</strain>
    </source>
</reference>
<dbReference type="EMBL" id="CP022983">
    <property type="protein sequence ID" value="ASV67432.1"/>
    <property type="molecule type" value="Genomic_DNA"/>
</dbReference>
<organism evidence="2 3">
    <name type="scientific">Cytobacillus kochii</name>
    <dbReference type="NCBI Taxonomy" id="859143"/>
    <lineage>
        <taxon>Bacteria</taxon>
        <taxon>Bacillati</taxon>
        <taxon>Bacillota</taxon>
        <taxon>Bacilli</taxon>
        <taxon>Bacillales</taxon>
        <taxon>Bacillaceae</taxon>
        <taxon>Cytobacillus</taxon>
    </lineage>
</organism>
<dbReference type="AlphaFoldDB" id="A0A248TH39"/>
<accession>A0A248TH39</accession>
<dbReference type="OrthoDB" id="2971683at2"/>
<keyword evidence="1" id="KW-0472">Membrane</keyword>
<keyword evidence="1" id="KW-0812">Transmembrane</keyword>
<feature type="transmembrane region" description="Helical" evidence="1">
    <location>
        <begin position="74"/>
        <end position="94"/>
    </location>
</feature>
<evidence type="ECO:0000313" key="2">
    <source>
        <dbReference type="EMBL" id="ASV67432.1"/>
    </source>
</evidence>
<keyword evidence="3" id="KW-1185">Reference proteome</keyword>
<evidence type="ECO:0008006" key="4">
    <source>
        <dbReference type="Google" id="ProtNLM"/>
    </source>
</evidence>
<name>A0A248TH39_9BACI</name>
<dbReference type="KEGG" id="bko:CKF48_08880"/>
<feature type="transmembrane region" description="Helical" evidence="1">
    <location>
        <begin position="44"/>
        <end position="62"/>
    </location>
</feature>
<proteinExistence type="predicted"/>
<evidence type="ECO:0000256" key="1">
    <source>
        <dbReference type="SAM" id="Phobius"/>
    </source>
</evidence>
<dbReference type="RefSeq" id="WP_095371006.1">
    <property type="nucleotide sequence ID" value="NZ_CP022983.1"/>
</dbReference>
<protein>
    <recommendedName>
        <fullName evidence="4">DUF2178 domain-containing protein</fullName>
    </recommendedName>
</protein>
<gene>
    <name evidence="2" type="ORF">CKF48_08880</name>
</gene>
<dbReference type="Proteomes" id="UP000215137">
    <property type="component" value="Chromosome"/>
</dbReference>
<keyword evidence="1" id="KW-1133">Transmembrane helix</keyword>